<name>A0A087AB38_9BIFI</name>
<dbReference type="Proteomes" id="UP000028995">
    <property type="component" value="Unassembled WGS sequence"/>
</dbReference>
<organism evidence="1 2">
    <name type="scientific">Bifidobacterium choerinum</name>
    <dbReference type="NCBI Taxonomy" id="35760"/>
    <lineage>
        <taxon>Bacteria</taxon>
        <taxon>Bacillati</taxon>
        <taxon>Actinomycetota</taxon>
        <taxon>Actinomycetes</taxon>
        <taxon>Bifidobacteriales</taxon>
        <taxon>Bifidobacteriaceae</taxon>
        <taxon>Bifidobacterium</taxon>
    </lineage>
</organism>
<comment type="caution">
    <text evidence="1">The sequence shown here is derived from an EMBL/GenBank/DDBJ whole genome shotgun (WGS) entry which is preliminary data.</text>
</comment>
<gene>
    <name evidence="1" type="ORF">BCHO_1544</name>
</gene>
<evidence type="ECO:0000313" key="1">
    <source>
        <dbReference type="EMBL" id="KFI55988.1"/>
    </source>
</evidence>
<keyword evidence="2" id="KW-1185">Reference proteome</keyword>
<reference evidence="1 2" key="1">
    <citation type="submission" date="2014-03" db="EMBL/GenBank/DDBJ databases">
        <title>Genomics of Bifidobacteria.</title>
        <authorList>
            <person name="Ventura M."/>
            <person name="Milani C."/>
            <person name="Lugli G.A."/>
        </authorList>
    </citation>
    <scope>NUCLEOTIDE SEQUENCE [LARGE SCALE GENOMIC DNA]</scope>
    <source>
        <strain evidence="1 2">LMG 10510</strain>
    </source>
</reference>
<dbReference type="EMBL" id="JGYU01000012">
    <property type="protein sequence ID" value="KFI55988.1"/>
    <property type="molecule type" value="Genomic_DNA"/>
</dbReference>
<dbReference type="STRING" id="35760.BCHO_1544"/>
<accession>A0A087AB38</accession>
<proteinExistence type="predicted"/>
<dbReference type="AlphaFoldDB" id="A0A087AB38"/>
<evidence type="ECO:0000313" key="2">
    <source>
        <dbReference type="Proteomes" id="UP000028995"/>
    </source>
</evidence>
<sequence>MTYRTDSPLFCRFHGHFAHVLSERRAQAPIRADSFHRTASHTVGIAADWTKYGVKPVIYSKSDRKGDLMHEQLTVTVRIEFFDDESEQSEETGRD</sequence>
<dbReference type="RefSeq" id="WP_024540574.1">
    <property type="nucleotide sequence ID" value="NZ_JGYU01000012.1"/>
</dbReference>
<protein>
    <submittedName>
        <fullName evidence="1">Uncharacterized protein</fullName>
    </submittedName>
</protein>